<dbReference type="InterPro" id="IPR036388">
    <property type="entry name" value="WH-like_DNA-bd_sf"/>
</dbReference>
<gene>
    <name evidence="1" type="ORF">apy_04480</name>
</gene>
<dbReference type="Gene3D" id="1.10.10.10">
    <property type="entry name" value="Winged helix-like DNA-binding domain superfamily/Winged helix DNA-binding domain"/>
    <property type="match status" value="1"/>
</dbReference>
<reference evidence="1 2" key="1">
    <citation type="submission" date="2017-02" db="EMBL/GenBank/DDBJ databases">
        <title>isolation and characterization of a novel temperate virus Aeropyrum globular virus 1 infecting hyperthermophilic archaeon Aeropyrum.</title>
        <authorList>
            <person name="Yumiya M."/>
            <person name="Yoshida T."/>
            <person name="Sako Y."/>
        </authorList>
    </citation>
    <scope>NUCLEOTIDE SEQUENCE [LARGE SCALE GENOMIC DNA]</scope>
    <source>
        <strain evidence="1 2">YK1-12-2013</strain>
    </source>
</reference>
<comment type="caution">
    <text evidence="1">The sequence shown here is derived from an EMBL/GenBank/DDBJ whole genome shotgun (WGS) entry which is preliminary data.</text>
</comment>
<organism evidence="1 2">
    <name type="scientific">Aeropyrum pernix</name>
    <dbReference type="NCBI Taxonomy" id="56636"/>
    <lineage>
        <taxon>Archaea</taxon>
        <taxon>Thermoproteota</taxon>
        <taxon>Thermoprotei</taxon>
        <taxon>Desulfurococcales</taxon>
        <taxon>Desulfurococcaceae</taxon>
        <taxon>Aeropyrum</taxon>
    </lineage>
</organism>
<dbReference type="Pfam" id="PF04255">
    <property type="entry name" value="DUF433"/>
    <property type="match status" value="1"/>
</dbReference>
<dbReference type="PANTHER" id="PTHR34849">
    <property type="entry name" value="SSL5025 PROTEIN"/>
    <property type="match status" value="1"/>
</dbReference>
<dbReference type="EMBL" id="BDMD01000019">
    <property type="protein sequence ID" value="GBF08723.1"/>
    <property type="molecule type" value="Genomic_DNA"/>
</dbReference>
<evidence type="ECO:0000313" key="1">
    <source>
        <dbReference type="EMBL" id="GBF08723.1"/>
    </source>
</evidence>
<dbReference type="InterPro" id="IPR009057">
    <property type="entry name" value="Homeodomain-like_sf"/>
</dbReference>
<dbReference type="InterPro" id="IPR007367">
    <property type="entry name" value="DUF433"/>
</dbReference>
<dbReference type="PANTHER" id="PTHR34849:SF3">
    <property type="entry name" value="SSR2962 PROTEIN"/>
    <property type="match status" value="1"/>
</dbReference>
<dbReference type="SUPFAM" id="SSF46689">
    <property type="entry name" value="Homeodomain-like"/>
    <property type="match status" value="1"/>
</dbReference>
<evidence type="ECO:0008006" key="3">
    <source>
        <dbReference type="Google" id="ProtNLM"/>
    </source>
</evidence>
<name>A0A401H8J7_AERPX</name>
<dbReference type="Proteomes" id="UP000291213">
    <property type="component" value="Unassembled WGS sequence"/>
</dbReference>
<protein>
    <recommendedName>
        <fullName evidence="3">Antitoxin</fullName>
    </recommendedName>
</protein>
<dbReference type="OrthoDB" id="372107at2157"/>
<sequence>MANVEERIVINPKIKGGKPIIKGTRIPVYFILELIANGWTIDDILREYPHLSREDVLAAVRYAAKVLREEIVVKASGICHTPNPISSGRRRESLW</sequence>
<dbReference type="AlphaFoldDB" id="A0A401H8J7"/>
<proteinExistence type="predicted"/>
<dbReference type="RefSeq" id="WP_131159773.1">
    <property type="nucleotide sequence ID" value="NZ_BDMD01000019.1"/>
</dbReference>
<evidence type="ECO:0000313" key="2">
    <source>
        <dbReference type="Proteomes" id="UP000291213"/>
    </source>
</evidence>
<accession>A0A401H8J7</accession>